<feature type="compositionally biased region" description="Basic and acidic residues" evidence="1">
    <location>
        <begin position="11"/>
        <end position="24"/>
    </location>
</feature>
<feature type="region of interest" description="Disordered" evidence="1">
    <location>
        <begin position="75"/>
        <end position="106"/>
    </location>
</feature>
<feature type="region of interest" description="Disordered" evidence="1">
    <location>
        <begin position="1"/>
        <end position="24"/>
    </location>
</feature>
<dbReference type="OrthoDB" id="3938123at2759"/>
<feature type="compositionally biased region" description="Gly residues" evidence="1">
    <location>
        <begin position="78"/>
        <end position="88"/>
    </location>
</feature>
<dbReference type="HOGENOM" id="CLU_855334_0_0_1"/>
<organism evidence="2 3">
    <name type="scientific">Coniosporium apollinis (strain CBS 100218)</name>
    <name type="common">Rock-inhabiting black yeast</name>
    <dbReference type="NCBI Taxonomy" id="1168221"/>
    <lineage>
        <taxon>Eukaryota</taxon>
        <taxon>Fungi</taxon>
        <taxon>Dikarya</taxon>
        <taxon>Ascomycota</taxon>
        <taxon>Pezizomycotina</taxon>
        <taxon>Dothideomycetes</taxon>
        <taxon>Dothideomycetes incertae sedis</taxon>
        <taxon>Coniosporium</taxon>
    </lineage>
</organism>
<name>R7Z6R5_CONA1</name>
<proteinExistence type="predicted"/>
<dbReference type="RefSeq" id="XP_007785115.1">
    <property type="nucleotide sequence ID" value="XM_007786925.1"/>
</dbReference>
<dbReference type="AlphaFoldDB" id="R7Z6R5"/>
<dbReference type="EMBL" id="JH767630">
    <property type="protein sequence ID" value="EON69798.1"/>
    <property type="molecule type" value="Genomic_DNA"/>
</dbReference>
<evidence type="ECO:0000256" key="1">
    <source>
        <dbReference type="SAM" id="MobiDB-lite"/>
    </source>
</evidence>
<dbReference type="OMA" id="YEICVEC"/>
<protein>
    <submittedName>
        <fullName evidence="2">Uncharacterized protein</fullName>
    </submittedName>
</protein>
<keyword evidence="3" id="KW-1185">Reference proteome</keyword>
<dbReference type="Proteomes" id="UP000016924">
    <property type="component" value="Unassembled WGS sequence"/>
</dbReference>
<sequence length="325" mass="35346">MAMTNNPSGAREFEPDLSERPAYEPERLPREFSILADLLSNEEVLDVLCTVPEDALSLDQKTALDSIAQHFCSKERAAGGGGGGGGGGGKRKRACRPGAPKRPAPRHPMRAIMNLDALDLDPSVERFLDRHGADAALFLAQAGAIQCTIAQGEAESLGDAFIARYQFAINLDAQLKINNQLWCYTMLLYHDLVKYIRPDGAGRVGKLMRQEIIAFLGPVLIKTPISTSAALENLNNWAIWGRKLNKLSVEFGPGFVFFLAPILSKDFVSEKLTASGRYFDEAILKLRQLDLADKTAKSRANDLGQAIRDHLIKPFAAARAAGVGG</sequence>
<evidence type="ECO:0000313" key="3">
    <source>
        <dbReference type="Proteomes" id="UP000016924"/>
    </source>
</evidence>
<evidence type="ECO:0000313" key="2">
    <source>
        <dbReference type="EMBL" id="EON69798.1"/>
    </source>
</evidence>
<reference evidence="3" key="1">
    <citation type="submission" date="2012-06" db="EMBL/GenBank/DDBJ databases">
        <title>The genome sequence of Coniosporium apollinis CBS 100218.</title>
        <authorList>
            <consortium name="The Broad Institute Genome Sequencing Platform"/>
            <person name="Cuomo C."/>
            <person name="Gorbushina A."/>
            <person name="Noack S."/>
            <person name="Walker B."/>
            <person name="Young S.K."/>
            <person name="Zeng Q."/>
            <person name="Gargeya S."/>
            <person name="Fitzgerald M."/>
            <person name="Haas B."/>
            <person name="Abouelleil A."/>
            <person name="Alvarado L."/>
            <person name="Arachchi H.M."/>
            <person name="Berlin A.M."/>
            <person name="Chapman S.B."/>
            <person name="Goldberg J."/>
            <person name="Griggs A."/>
            <person name="Gujja S."/>
            <person name="Hansen M."/>
            <person name="Howarth C."/>
            <person name="Imamovic A."/>
            <person name="Larimer J."/>
            <person name="McCowan C."/>
            <person name="Montmayeur A."/>
            <person name="Murphy C."/>
            <person name="Neiman D."/>
            <person name="Pearson M."/>
            <person name="Priest M."/>
            <person name="Roberts A."/>
            <person name="Saif S."/>
            <person name="Shea T."/>
            <person name="Sisk P."/>
            <person name="Sykes S."/>
            <person name="Wortman J."/>
            <person name="Nusbaum C."/>
            <person name="Birren B."/>
        </authorList>
    </citation>
    <scope>NUCLEOTIDE SEQUENCE [LARGE SCALE GENOMIC DNA]</scope>
    <source>
        <strain evidence="3">CBS 100218</strain>
    </source>
</reference>
<dbReference type="GeneID" id="19906372"/>
<accession>R7Z6R5</accession>
<gene>
    <name evidence="2" type="ORF">W97_09061</name>
</gene>